<evidence type="ECO:0000256" key="2">
    <source>
        <dbReference type="ARBA" id="ARBA00023002"/>
    </source>
</evidence>
<dbReference type="PANTHER" id="PTHR42760">
    <property type="entry name" value="SHORT-CHAIN DEHYDROGENASES/REDUCTASES FAMILY MEMBER"/>
    <property type="match status" value="1"/>
</dbReference>
<evidence type="ECO:0000256" key="3">
    <source>
        <dbReference type="ARBA" id="ARBA00023027"/>
    </source>
</evidence>
<evidence type="ECO:0000313" key="4">
    <source>
        <dbReference type="EMBL" id="GAA3392726.1"/>
    </source>
</evidence>
<organism evidence="4 5">
    <name type="scientific">Cryptosporangium minutisporangium</name>
    <dbReference type="NCBI Taxonomy" id="113569"/>
    <lineage>
        <taxon>Bacteria</taxon>
        <taxon>Bacillati</taxon>
        <taxon>Actinomycetota</taxon>
        <taxon>Actinomycetes</taxon>
        <taxon>Cryptosporangiales</taxon>
        <taxon>Cryptosporangiaceae</taxon>
        <taxon>Cryptosporangium</taxon>
    </lineage>
</organism>
<keyword evidence="3" id="KW-0520">NAD</keyword>
<sequence length="286" mass="30735">MGRVDGKVAFVTGAARGQGRSHAVRLAEEGADIIAIDLCKNIDTVGYALATPEDLKETARQVEALDRRIVAREADTRDPVALRAVLEEGVAELGHLDVVVANAGIAPMSGRPKVQAWSDVIDVNLIGSINTIQAALPHLGGSASIIATGSIAAMISNETAGNPGGDPGGTGYMWAKRTLASYVHELGRTVIPQNIRVNAVHPTNCNTNMLHSKPMYRAFRPDKENPTREEAEEVFPTMQGFNVPYVEPGDISAMVVFLASDESRYVTGMQMRVDAGAYLKLYDWHV</sequence>
<protein>
    <submittedName>
        <fullName evidence="4">Mycofactocin-coupled SDR family oxidoreductase</fullName>
    </submittedName>
</protein>
<dbReference type="InterPro" id="IPR002347">
    <property type="entry name" value="SDR_fam"/>
</dbReference>
<dbReference type="RefSeq" id="WP_345731176.1">
    <property type="nucleotide sequence ID" value="NZ_BAAAYN010000038.1"/>
</dbReference>
<evidence type="ECO:0000256" key="1">
    <source>
        <dbReference type="ARBA" id="ARBA00006484"/>
    </source>
</evidence>
<dbReference type="InterPro" id="IPR023985">
    <property type="entry name" value="SDR_subfam_1"/>
</dbReference>
<accession>A0ABP6T4W7</accession>
<comment type="similarity">
    <text evidence="1">Belongs to the short-chain dehydrogenases/reductases (SDR) family.</text>
</comment>
<dbReference type="Proteomes" id="UP001501676">
    <property type="component" value="Unassembled WGS sequence"/>
</dbReference>
<dbReference type="PANTHER" id="PTHR42760:SF133">
    <property type="entry name" value="3-OXOACYL-[ACYL-CARRIER-PROTEIN] REDUCTASE"/>
    <property type="match status" value="1"/>
</dbReference>
<dbReference type="NCBIfam" id="TIGR03971">
    <property type="entry name" value="SDR_subfam_1"/>
    <property type="match status" value="1"/>
</dbReference>
<name>A0ABP6T4W7_9ACTN</name>
<dbReference type="PRINTS" id="PR00081">
    <property type="entry name" value="GDHRDH"/>
</dbReference>
<proteinExistence type="inferred from homology"/>
<dbReference type="EMBL" id="BAAAYN010000038">
    <property type="protein sequence ID" value="GAA3392726.1"/>
    <property type="molecule type" value="Genomic_DNA"/>
</dbReference>
<dbReference type="Gene3D" id="3.40.50.720">
    <property type="entry name" value="NAD(P)-binding Rossmann-like Domain"/>
    <property type="match status" value="1"/>
</dbReference>
<evidence type="ECO:0000313" key="5">
    <source>
        <dbReference type="Proteomes" id="UP001501676"/>
    </source>
</evidence>
<comment type="caution">
    <text evidence="4">The sequence shown here is derived from an EMBL/GenBank/DDBJ whole genome shotgun (WGS) entry which is preliminary data.</text>
</comment>
<dbReference type="SUPFAM" id="SSF51735">
    <property type="entry name" value="NAD(P)-binding Rossmann-fold domains"/>
    <property type="match status" value="1"/>
</dbReference>
<gene>
    <name evidence="4" type="ORF">GCM10020369_55540</name>
</gene>
<keyword evidence="2" id="KW-0560">Oxidoreductase</keyword>
<dbReference type="InterPro" id="IPR036291">
    <property type="entry name" value="NAD(P)-bd_dom_sf"/>
</dbReference>
<keyword evidence="5" id="KW-1185">Reference proteome</keyword>
<dbReference type="CDD" id="cd05233">
    <property type="entry name" value="SDR_c"/>
    <property type="match status" value="1"/>
</dbReference>
<dbReference type="Pfam" id="PF13561">
    <property type="entry name" value="adh_short_C2"/>
    <property type="match status" value="1"/>
</dbReference>
<reference evidence="5" key="1">
    <citation type="journal article" date="2019" name="Int. J. Syst. Evol. Microbiol.">
        <title>The Global Catalogue of Microorganisms (GCM) 10K type strain sequencing project: providing services to taxonomists for standard genome sequencing and annotation.</title>
        <authorList>
            <consortium name="The Broad Institute Genomics Platform"/>
            <consortium name="The Broad Institute Genome Sequencing Center for Infectious Disease"/>
            <person name="Wu L."/>
            <person name="Ma J."/>
        </authorList>
    </citation>
    <scope>NUCLEOTIDE SEQUENCE [LARGE SCALE GENOMIC DNA]</scope>
    <source>
        <strain evidence="5">JCM 9458</strain>
    </source>
</reference>